<sequence length="324" mass="34259">MPQTIFITGASGYIGTVLTSHCIASGYTVRALSRSSDSDTKLLSLGAIPTRGGLASHDVLTREASSVDMVIALADALAGNYGNMTMEERSEINNAAIAALAAGMEGSGKPLVVTSGTLQVADDPQGNETDETAPSWPEPIFGVGVEATALKLKEKGIRVSVVRLAPWVYGRGGSGVRLFMQGAVVTGELIYVDDGSARTTTVHVDDAARLFLLVAQNGGVGEIYNATSETHVTFKQLMEAIGRTICVPVRSQSYADTEATRGRFIASFLSLQNRASNKKAREELGWTVESKVGILDEIAVGSYVSVVKELRESKASKVELDVVD</sequence>
<keyword evidence="3" id="KW-1185">Reference proteome</keyword>
<dbReference type="Gene3D" id="3.40.50.720">
    <property type="entry name" value="NAD(P)-binding Rossmann-like Domain"/>
    <property type="match status" value="1"/>
</dbReference>
<dbReference type="EMBL" id="ML976614">
    <property type="protein sequence ID" value="KAF1849813.1"/>
    <property type="molecule type" value="Genomic_DNA"/>
</dbReference>
<dbReference type="GO" id="GO:0005737">
    <property type="term" value="C:cytoplasm"/>
    <property type="evidence" value="ECO:0007669"/>
    <property type="project" value="TreeGrafter"/>
</dbReference>
<dbReference type="InterPro" id="IPR001509">
    <property type="entry name" value="Epimerase_deHydtase"/>
</dbReference>
<evidence type="ECO:0000313" key="3">
    <source>
        <dbReference type="Proteomes" id="UP000800039"/>
    </source>
</evidence>
<dbReference type="PANTHER" id="PTHR48079:SF5">
    <property type="entry name" value="DEPENDENT EPIMERASE_DEHYDRATASE, PUTATIVE (AFU_ORTHOLOGUE AFUA_7G00180)-RELATED"/>
    <property type="match status" value="1"/>
</dbReference>
<dbReference type="OrthoDB" id="10262413at2759"/>
<dbReference type="InterPro" id="IPR051783">
    <property type="entry name" value="NAD(P)-dependent_oxidoreduct"/>
</dbReference>
<dbReference type="GeneID" id="63853034"/>
<organism evidence="2 3">
    <name type="scientific">Cucurbitaria berberidis CBS 394.84</name>
    <dbReference type="NCBI Taxonomy" id="1168544"/>
    <lineage>
        <taxon>Eukaryota</taxon>
        <taxon>Fungi</taxon>
        <taxon>Dikarya</taxon>
        <taxon>Ascomycota</taxon>
        <taxon>Pezizomycotina</taxon>
        <taxon>Dothideomycetes</taxon>
        <taxon>Pleosporomycetidae</taxon>
        <taxon>Pleosporales</taxon>
        <taxon>Pleosporineae</taxon>
        <taxon>Cucurbitariaceae</taxon>
        <taxon>Cucurbitaria</taxon>
    </lineage>
</organism>
<dbReference type="PANTHER" id="PTHR48079">
    <property type="entry name" value="PROTEIN YEEZ"/>
    <property type="match status" value="1"/>
</dbReference>
<dbReference type="SUPFAM" id="SSF51735">
    <property type="entry name" value="NAD(P)-binding Rossmann-fold domains"/>
    <property type="match status" value="1"/>
</dbReference>
<dbReference type="RefSeq" id="XP_040792376.1">
    <property type="nucleotide sequence ID" value="XM_040935783.1"/>
</dbReference>
<protein>
    <submittedName>
        <fullName evidence="2">NAD dependent epimerase/dehydratase</fullName>
    </submittedName>
</protein>
<dbReference type="GO" id="GO:0004029">
    <property type="term" value="F:aldehyde dehydrogenase (NAD+) activity"/>
    <property type="evidence" value="ECO:0007669"/>
    <property type="project" value="TreeGrafter"/>
</dbReference>
<proteinExistence type="predicted"/>
<gene>
    <name evidence="2" type="ORF">K460DRAFT_390465</name>
</gene>
<evidence type="ECO:0000259" key="1">
    <source>
        <dbReference type="Pfam" id="PF01370"/>
    </source>
</evidence>
<comment type="caution">
    <text evidence="2">The sequence shown here is derived from an EMBL/GenBank/DDBJ whole genome shotgun (WGS) entry which is preliminary data.</text>
</comment>
<dbReference type="InterPro" id="IPR036291">
    <property type="entry name" value="NAD(P)-bd_dom_sf"/>
</dbReference>
<dbReference type="AlphaFoldDB" id="A0A9P4GNN1"/>
<feature type="domain" description="NAD-dependent epimerase/dehydratase" evidence="1">
    <location>
        <begin position="5"/>
        <end position="225"/>
    </location>
</feature>
<dbReference type="Pfam" id="PF01370">
    <property type="entry name" value="Epimerase"/>
    <property type="match status" value="1"/>
</dbReference>
<evidence type="ECO:0000313" key="2">
    <source>
        <dbReference type="EMBL" id="KAF1849813.1"/>
    </source>
</evidence>
<reference evidence="2" key="1">
    <citation type="submission" date="2020-01" db="EMBL/GenBank/DDBJ databases">
        <authorList>
            <consortium name="DOE Joint Genome Institute"/>
            <person name="Haridas S."/>
            <person name="Albert R."/>
            <person name="Binder M."/>
            <person name="Bloem J."/>
            <person name="Labutti K."/>
            <person name="Salamov A."/>
            <person name="Andreopoulos B."/>
            <person name="Baker S.E."/>
            <person name="Barry K."/>
            <person name="Bills G."/>
            <person name="Bluhm B.H."/>
            <person name="Cannon C."/>
            <person name="Castanera R."/>
            <person name="Culley D.E."/>
            <person name="Daum C."/>
            <person name="Ezra D."/>
            <person name="Gonzalez J.B."/>
            <person name="Henrissat B."/>
            <person name="Kuo A."/>
            <person name="Liang C."/>
            <person name="Lipzen A."/>
            <person name="Lutzoni F."/>
            <person name="Magnuson J."/>
            <person name="Mondo S."/>
            <person name="Nolan M."/>
            <person name="Ohm R."/>
            <person name="Pangilinan J."/>
            <person name="Park H.-J."/>
            <person name="Ramirez L."/>
            <person name="Alfaro M."/>
            <person name="Sun H."/>
            <person name="Tritt A."/>
            <person name="Yoshinaga Y."/>
            <person name="Zwiers L.-H."/>
            <person name="Turgeon B.G."/>
            <person name="Goodwin S.B."/>
            <person name="Spatafora J.W."/>
            <person name="Crous P.W."/>
            <person name="Grigoriev I.V."/>
        </authorList>
    </citation>
    <scope>NUCLEOTIDE SEQUENCE</scope>
    <source>
        <strain evidence="2">CBS 394.84</strain>
    </source>
</reference>
<accession>A0A9P4GNN1</accession>
<name>A0A9P4GNN1_9PLEO</name>
<dbReference type="Proteomes" id="UP000800039">
    <property type="component" value="Unassembled WGS sequence"/>
</dbReference>